<reference evidence="1 2" key="1">
    <citation type="submission" date="2020-11" db="EMBL/GenBank/DDBJ databases">
        <title>Treponema Peruensis nv. sp., first commensal Treponema isolated from human feces.</title>
        <authorList>
            <person name="Belkhou C."/>
            <person name="Raes J."/>
        </authorList>
    </citation>
    <scope>NUCLEOTIDE SEQUENCE [LARGE SCALE GENOMIC DNA]</scope>
    <source>
        <strain evidence="1 2">RCC2812</strain>
    </source>
</reference>
<evidence type="ECO:0000313" key="2">
    <source>
        <dbReference type="Proteomes" id="UP000595224"/>
    </source>
</evidence>
<keyword evidence="2" id="KW-1185">Reference proteome</keyword>
<dbReference type="RefSeq" id="WP_177527611.1">
    <property type="nucleotide sequence ID" value="NZ_CBCSHE010000001.1"/>
</dbReference>
<dbReference type="AlphaFoldDB" id="A0A7T3RC80"/>
<name>A0A7T3RC80_9SPIR</name>
<dbReference type="EMBL" id="CP064936">
    <property type="protein sequence ID" value="QQA00419.1"/>
    <property type="molecule type" value="Genomic_DNA"/>
</dbReference>
<accession>A0A7T3RC80</accession>
<organism evidence="1 2">
    <name type="scientific">Treponema peruense</name>
    <dbReference type="NCBI Taxonomy" id="2787628"/>
    <lineage>
        <taxon>Bacteria</taxon>
        <taxon>Pseudomonadati</taxon>
        <taxon>Spirochaetota</taxon>
        <taxon>Spirochaetia</taxon>
        <taxon>Spirochaetales</taxon>
        <taxon>Treponemataceae</taxon>
        <taxon>Treponema</taxon>
    </lineage>
</organism>
<proteinExistence type="predicted"/>
<dbReference type="Proteomes" id="UP000595224">
    <property type="component" value="Chromosome"/>
</dbReference>
<gene>
    <name evidence="1" type="ORF">IWA51_09070</name>
</gene>
<evidence type="ECO:0000313" key="1">
    <source>
        <dbReference type="EMBL" id="QQA00419.1"/>
    </source>
</evidence>
<sequence>MQRTSLLLSYEDISLVNNSDVEQMFNFLRTPAGGAWCESDIIVTSCPKWSDLAGILRRISENSDFLLLYCSLKGGDVRNSCGVCLGPGGDLVPEIKFENWCERQINIFDFCSKKMTDDEAGLLYEESGKVLNAKDCDYVAHMFEHNLAFEPGRQVSVFACEDKKCTCGKPLH</sequence>
<dbReference type="KEGG" id="tper:IWA51_09070"/>
<protein>
    <submittedName>
        <fullName evidence="1">Uncharacterized protein</fullName>
    </submittedName>
</protein>